<sequence>MVSYCLVRTSLKHSSVTLAILIWFNCYLVSSFDPVSEAIAELKGTLPEGSVITKNIPDPAFPRFASRNGIIPAAMVFPNNSDEVVSALTICHKHKVPVAIRSGIGHSYIGQSTVNNGVVLNMQRLKGFDVSGVGQYIVKMGAGLDTIEVYTLMGRHDPALAFPGGSHATVGIAGYFSGGGQSVLGPKYGLAVDRLVAADVVVYDEATGAFKVVKATLSAGNKHLLFAVRGGMGGNYGVVLNFYYKAYPATRVLFSSGSMNKYDVETQAIRVQDYMEFVTEPRTPKDFGSILLFGNTTNISVSYYYSLCLCSPDGDCSACDDVTSRFRKRTGITDPTIFLPDKEEMSLVRAQWTQMNCGSVYPSKGVRHASEAGIQVAMDTCRYIGTHSLDFHRVQMNYYYPDNLSLGDVTTMVDGILGETCHRSGCWQSIVPYTHKMLDEPQDCRRAPGEKCTSFDHRSRGFNIEHAIYHKPGEVLSEVVYPWLVDMSKALKPISTNTKYQNYMEDTSTRTEWISQFFPHKGTYERLQAVKRKYNYIDMFDIDGVRNFSVEV</sequence>
<dbReference type="GO" id="GO:0016491">
    <property type="term" value="F:oxidoreductase activity"/>
    <property type="evidence" value="ECO:0007669"/>
    <property type="project" value="UniProtKB-KW"/>
</dbReference>
<dbReference type="Gene3D" id="3.30.465.10">
    <property type="match status" value="2"/>
</dbReference>
<dbReference type="SUPFAM" id="SSF56176">
    <property type="entry name" value="FAD-binding/transporter-associated domain-like"/>
    <property type="match status" value="1"/>
</dbReference>
<evidence type="ECO:0000256" key="3">
    <source>
        <dbReference type="ARBA" id="ARBA00022630"/>
    </source>
</evidence>
<dbReference type="InterPro" id="IPR050416">
    <property type="entry name" value="FAD-linked_Oxidoreductase"/>
</dbReference>
<keyword evidence="3" id="KW-0285">Flavoprotein</keyword>
<name>A0A7J6L5Z0_PEROL</name>
<proteinExistence type="inferred from homology"/>
<evidence type="ECO:0000259" key="6">
    <source>
        <dbReference type="PROSITE" id="PS51387"/>
    </source>
</evidence>
<dbReference type="InterPro" id="IPR006094">
    <property type="entry name" value="Oxid_FAD_bind_N"/>
</dbReference>
<dbReference type="Pfam" id="PF01565">
    <property type="entry name" value="FAD_binding_4"/>
    <property type="match status" value="1"/>
</dbReference>
<gene>
    <name evidence="7" type="ORF">FOL46_008654</name>
</gene>
<comment type="similarity">
    <text evidence="2">Belongs to the oxygen-dependent FAD-linked oxidoreductase family.</text>
</comment>
<comment type="caution">
    <text evidence="7">The sequence shown here is derived from an EMBL/GenBank/DDBJ whole genome shotgun (WGS) entry which is preliminary data.</text>
</comment>
<dbReference type="Proteomes" id="UP000572268">
    <property type="component" value="Unassembled WGS sequence"/>
</dbReference>
<dbReference type="AlphaFoldDB" id="A0A7J6L5Z0"/>
<evidence type="ECO:0000313" key="7">
    <source>
        <dbReference type="EMBL" id="KAF4654634.1"/>
    </source>
</evidence>
<dbReference type="Gene3D" id="3.40.462.20">
    <property type="match status" value="1"/>
</dbReference>
<dbReference type="EMBL" id="JABANN010000704">
    <property type="protein sequence ID" value="KAF4654634.1"/>
    <property type="molecule type" value="Genomic_DNA"/>
</dbReference>
<reference evidence="7 8" key="1">
    <citation type="submission" date="2020-04" db="EMBL/GenBank/DDBJ databases">
        <title>Perkinsus olseni comparative genomics.</title>
        <authorList>
            <person name="Bogema D.R."/>
        </authorList>
    </citation>
    <scope>NUCLEOTIDE SEQUENCE [LARGE SCALE GENOMIC DNA]</scope>
    <source>
        <strain evidence="7">ATCC PRA-31</strain>
    </source>
</reference>
<evidence type="ECO:0000313" key="8">
    <source>
        <dbReference type="Proteomes" id="UP000572268"/>
    </source>
</evidence>
<evidence type="ECO:0000256" key="4">
    <source>
        <dbReference type="ARBA" id="ARBA00022827"/>
    </source>
</evidence>
<accession>A0A7J6L5Z0</accession>
<keyword evidence="5" id="KW-0560">Oxidoreductase</keyword>
<comment type="cofactor">
    <cofactor evidence="1">
        <name>FAD</name>
        <dbReference type="ChEBI" id="CHEBI:57692"/>
    </cofactor>
</comment>
<keyword evidence="4" id="KW-0274">FAD</keyword>
<feature type="domain" description="FAD-binding PCMH-type" evidence="6">
    <location>
        <begin position="68"/>
        <end position="249"/>
    </location>
</feature>
<evidence type="ECO:0000256" key="2">
    <source>
        <dbReference type="ARBA" id="ARBA00005466"/>
    </source>
</evidence>
<dbReference type="InterPro" id="IPR016166">
    <property type="entry name" value="FAD-bd_PCMH"/>
</dbReference>
<protein>
    <recommendedName>
        <fullName evidence="6">FAD-binding PCMH-type domain-containing protein</fullName>
    </recommendedName>
</protein>
<dbReference type="GO" id="GO:0071949">
    <property type="term" value="F:FAD binding"/>
    <property type="evidence" value="ECO:0007669"/>
    <property type="project" value="InterPro"/>
</dbReference>
<dbReference type="PANTHER" id="PTHR42973">
    <property type="entry name" value="BINDING OXIDOREDUCTASE, PUTATIVE (AFU_ORTHOLOGUE AFUA_1G17690)-RELATED"/>
    <property type="match status" value="1"/>
</dbReference>
<organism evidence="7 8">
    <name type="scientific">Perkinsus olseni</name>
    <name type="common">Perkinsus atlanticus</name>
    <dbReference type="NCBI Taxonomy" id="32597"/>
    <lineage>
        <taxon>Eukaryota</taxon>
        <taxon>Sar</taxon>
        <taxon>Alveolata</taxon>
        <taxon>Perkinsozoa</taxon>
        <taxon>Perkinsea</taxon>
        <taxon>Perkinsida</taxon>
        <taxon>Perkinsidae</taxon>
        <taxon>Perkinsus</taxon>
    </lineage>
</organism>
<dbReference type="InterPro" id="IPR016169">
    <property type="entry name" value="FAD-bd_PCMH_sub2"/>
</dbReference>
<dbReference type="PANTHER" id="PTHR42973:SF39">
    <property type="entry name" value="FAD-BINDING PCMH-TYPE DOMAIN-CONTAINING PROTEIN"/>
    <property type="match status" value="1"/>
</dbReference>
<dbReference type="InterPro" id="IPR036318">
    <property type="entry name" value="FAD-bd_PCMH-like_sf"/>
</dbReference>
<evidence type="ECO:0000256" key="5">
    <source>
        <dbReference type="ARBA" id="ARBA00023002"/>
    </source>
</evidence>
<evidence type="ECO:0000256" key="1">
    <source>
        <dbReference type="ARBA" id="ARBA00001974"/>
    </source>
</evidence>
<dbReference type="PROSITE" id="PS51387">
    <property type="entry name" value="FAD_PCMH"/>
    <property type="match status" value="1"/>
</dbReference>